<evidence type="ECO:0000256" key="2">
    <source>
        <dbReference type="ARBA" id="ARBA00022741"/>
    </source>
</evidence>
<evidence type="ECO:0000256" key="7">
    <source>
        <dbReference type="ARBA" id="ARBA00023163"/>
    </source>
</evidence>
<dbReference type="FunFam" id="3.40.50.2300:FF:000018">
    <property type="entry name" value="DNA-binding transcriptional regulator NtrC"/>
    <property type="match status" value="1"/>
</dbReference>
<evidence type="ECO:0000256" key="6">
    <source>
        <dbReference type="ARBA" id="ARBA00023125"/>
    </source>
</evidence>
<dbReference type="GO" id="GO:0043565">
    <property type="term" value="F:sequence-specific DNA binding"/>
    <property type="evidence" value="ECO:0007669"/>
    <property type="project" value="InterPro"/>
</dbReference>
<dbReference type="PROSITE" id="PS00675">
    <property type="entry name" value="SIGMA54_INTERACT_1"/>
    <property type="match status" value="1"/>
</dbReference>
<dbReference type="SMART" id="SM00382">
    <property type="entry name" value="AAA"/>
    <property type="match status" value="1"/>
</dbReference>
<dbReference type="SUPFAM" id="SSF46689">
    <property type="entry name" value="Homeodomain-like"/>
    <property type="match status" value="1"/>
</dbReference>
<dbReference type="Pfam" id="PF25601">
    <property type="entry name" value="AAA_lid_14"/>
    <property type="match status" value="1"/>
</dbReference>
<evidence type="ECO:0000259" key="11">
    <source>
        <dbReference type="PROSITE" id="PS50110"/>
    </source>
</evidence>
<dbReference type="FunFam" id="3.40.50.300:FF:000006">
    <property type="entry name" value="DNA-binding transcriptional regulator NtrC"/>
    <property type="match status" value="1"/>
</dbReference>
<dbReference type="SUPFAM" id="SSF52540">
    <property type="entry name" value="P-loop containing nucleoside triphosphate hydrolases"/>
    <property type="match status" value="1"/>
</dbReference>
<dbReference type="InterPro" id="IPR011006">
    <property type="entry name" value="CheY-like_superfamily"/>
</dbReference>
<proteinExistence type="predicted"/>
<evidence type="ECO:0000313" key="12">
    <source>
        <dbReference type="EMBL" id="SFL69496.1"/>
    </source>
</evidence>
<dbReference type="EMBL" id="FOTW01000006">
    <property type="protein sequence ID" value="SFL69496.1"/>
    <property type="molecule type" value="Genomic_DNA"/>
</dbReference>
<accession>A0A1I4JTR5</accession>
<keyword evidence="5" id="KW-0805">Transcription regulation</keyword>
<dbReference type="Gene3D" id="1.10.10.60">
    <property type="entry name" value="Homeodomain-like"/>
    <property type="match status" value="1"/>
</dbReference>
<dbReference type="InterPro" id="IPR025662">
    <property type="entry name" value="Sigma_54_int_dom_ATP-bd_1"/>
</dbReference>
<dbReference type="InterPro" id="IPR025944">
    <property type="entry name" value="Sigma_54_int_dom_CS"/>
</dbReference>
<dbReference type="CDD" id="cd00009">
    <property type="entry name" value="AAA"/>
    <property type="match status" value="1"/>
</dbReference>
<dbReference type="PROSITE" id="PS00688">
    <property type="entry name" value="SIGMA54_INTERACT_3"/>
    <property type="match status" value="1"/>
</dbReference>
<evidence type="ECO:0000256" key="5">
    <source>
        <dbReference type="ARBA" id="ARBA00023015"/>
    </source>
</evidence>
<name>A0A1I4JTR5_9BURK</name>
<feature type="compositionally biased region" description="Low complexity" evidence="9">
    <location>
        <begin position="380"/>
        <end position="398"/>
    </location>
</feature>
<feature type="region of interest" description="Disordered" evidence="9">
    <location>
        <begin position="380"/>
        <end position="406"/>
    </location>
</feature>
<reference evidence="12 13" key="1">
    <citation type="submission" date="2016-10" db="EMBL/GenBank/DDBJ databases">
        <authorList>
            <person name="de Groot N.N."/>
        </authorList>
    </citation>
    <scope>NUCLEOTIDE SEQUENCE [LARGE SCALE GENOMIC DNA]</scope>
    <source>
        <strain evidence="12 13">ATCC 43154</strain>
    </source>
</reference>
<dbReference type="InterPro" id="IPR002078">
    <property type="entry name" value="Sigma_54_int"/>
</dbReference>
<dbReference type="InterPro" id="IPR001789">
    <property type="entry name" value="Sig_transdc_resp-reg_receiver"/>
</dbReference>
<dbReference type="SUPFAM" id="SSF52172">
    <property type="entry name" value="CheY-like"/>
    <property type="match status" value="1"/>
</dbReference>
<dbReference type="STRING" id="758825.SAMN02982985_01193"/>
<dbReference type="InterPro" id="IPR027417">
    <property type="entry name" value="P-loop_NTPase"/>
</dbReference>
<keyword evidence="1 8" id="KW-0597">Phosphoprotein</keyword>
<keyword evidence="4" id="KW-0902">Two-component regulatory system</keyword>
<dbReference type="PROSITE" id="PS50045">
    <property type="entry name" value="SIGMA54_INTERACT_4"/>
    <property type="match status" value="1"/>
</dbReference>
<dbReference type="Gene3D" id="3.40.50.300">
    <property type="entry name" value="P-loop containing nucleotide triphosphate hydrolases"/>
    <property type="match status" value="1"/>
</dbReference>
<dbReference type="InterPro" id="IPR002197">
    <property type="entry name" value="HTH_Fis"/>
</dbReference>
<evidence type="ECO:0000313" key="13">
    <source>
        <dbReference type="Proteomes" id="UP000199470"/>
    </source>
</evidence>
<gene>
    <name evidence="12" type="ORF">SAMN02982985_01193</name>
</gene>
<feature type="domain" description="Sigma-54 factor interaction" evidence="10">
    <location>
        <begin position="141"/>
        <end position="369"/>
    </location>
</feature>
<dbReference type="AlphaFoldDB" id="A0A1I4JTR5"/>
<dbReference type="InterPro" id="IPR025943">
    <property type="entry name" value="Sigma_54_int_dom_ATP-bd_2"/>
</dbReference>
<evidence type="ECO:0000259" key="10">
    <source>
        <dbReference type="PROSITE" id="PS50045"/>
    </source>
</evidence>
<protein>
    <submittedName>
        <fullName evidence="12">Two-component system, NtrC family, C4-dicarboxylate transport response regulator DctD</fullName>
    </submittedName>
</protein>
<organism evidence="12 13">
    <name type="scientific">Rugamonas rubra</name>
    <dbReference type="NCBI Taxonomy" id="758825"/>
    <lineage>
        <taxon>Bacteria</taxon>
        <taxon>Pseudomonadati</taxon>
        <taxon>Pseudomonadota</taxon>
        <taxon>Betaproteobacteria</taxon>
        <taxon>Burkholderiales</taxon>
        <taxon>Oxalobacteraceae</taxon>
        <taxon>Telluria group</taxon>
        <taxon>Rugamonas</taxon>
    </lineage>
</organism>
<dbReference type="InterPro" id="IPR058031">
    <property type="entry name" value="AAA_lid_NorR"/>
</dbReference>
<dbReference type="RefSeq" id="WP_093385181.1">
    <property type="nucleotide sequence ID" value="NZ_FOTW01000006.1"/>
</dbReference>
<feature type="modified residue" description="4-aspartylphosphate" evidence="8">
    <location>
        <position position="51"/>
    </location>
</feature>
<evidence type="ECO:0000256" key="4">
    <source>
        <dbReference type="ARBA" id="ARBA00023012"/>
    </source>
</evidence>
<dbReference type="GO" id="GO:0006355">
    <property type="term" value="P:regulation of DNA-templated transcription"/>
    <property type="evidence" value="ECO:0007669"/>
    <property type="project" value="InterPro"/>
</dbReference>
<dbReference type="PROSITE" id="PS50110">
    <property type="entry name" value="RESPONSE_REGULATORY"/>
    <property type="match status" value="1"/>
</dbReference>
<feature type="domain" description="Response regulatory" evidence="11">
    <location>
        <begin position="2"/>
        <end position="116"/>
    </location>
</feature>
<sequence>MQAILIEDEAPLRLATTQTLELGGFSVQACASAEEALALLRADFAGVVVTDVRLPGRSGLELLADTAALDAELPVIVVTGHGDVGMAVAAMRGGAYDFIEKPFAAERLLDAVRRAQERRALVLENRQLRAARARHPDMPDLIGRSPAIEELKLVIRNVAPAAVDILIHGQTGSGKEVVARLLHAASGRKGNFVAINCGALPESVFESEIFGHEAGAFTGAHKRRIGKLEYAQGGTVFLDEIESMPMALQVKLLRVLQERRLERLGGNEGVALDCRIVAATKVDLLQLAAQGLFREDLYYRIGVVSLELPRLRDRRDDIPLLLADFVRDAALRYQRPIPDWTAQQMAQWQAGDWPGNVRELRNFAERLVLGVAGAGMAAAGAGAPTASTPTAPAPAHTAQDGAEPLPLPQQVDHYERELIIQALASVDGNVAQAADNLMVPRKTLYDKLKKYQIGTGRK</sequence>
<dbReference type="InterPro" id="IPR003593">
    <property type="entry name" value="AAA+_ATPase"/>
</dbReference>
<dbReference type="PANTHER" id="PTHR32071">
    <property type="entry name" value="TRANSCRIPTIONAL REGULATORY PROTEIN"/>
    <property type="match status" value="1"/>
</dbReference>
<dbReference type="Pfam" id="PF00072">
    <property type="entry name" value="Response_reg"/>
    <property type="match status" value="1"/>
</dbReference>
<dbReference type="Pfam" id="PF00158">
    <property type="entry name" value="Sigma54_activat"/>
    <property type="match status" value="1"/>
</dbReference>
<dbReference type="GO" id="GO:0000160">
    <property type="term" value="P:phosphorelay signal transduction system"/>
    <property type="evidence" value="ECO:0007669"/>
    <property type="project" value="UniProtKB-KW"/>
</dbReference>
<keyword evidence="13" id="KW-1185">Reference proteome</keyword>
<dbReference type="PRINTS" id="PR01590">
    <property type="entry name" value="HTHFIS"/>
</dbReference>
<dbReference type="InterPro" id="IPR009057">
    <property type="entry name" value="Homeodomain-like_sf"/>
</dbReference>
<evidence type="ECO:0000256" key="8">
    <source>
        <dbReference type="PROSITE-ProRule" id="PRU00169"/>
    </source>
</evidence>
<dbReference type="GO" id="GO:0005524">
    <property type="term" value="F:ATP binding"/>
    <property type="evidence" value="ECO:0007669"/>
    <property type="project" value="UniProtKB-KW"/>
</dbReference>
<keyword evidence="3" id="KW-0067">ATP-binding</keyword>
<dbReference type="Proteomes" id="UP000199470">
    <property type="component" value="Unassembled WGS sequence"/>
</dbReference>
<dbReference type="PANTHER" id="PTHR32071:SF57">
    <property type="entry name" value="C4-DICARBOXYLATE TRANSPORT TRANSCRIPTIONAL REGULATORY PROTEIN DCTD"/>
    <property type="match status" value="1"/>
</dbReference>
<dbReference type="SMART" id="SM00448">
    <property type="entry name" value="REC"/>
    <property type="match status" value="1"/>
</dbReference>
<dbReference type="Pfam" id="PF02954">
    <property type="entry name" value="HTH_8"/>
    <property type="match status" value="1"/>
</dbReference>
<keyword evidence="7" id="KW-0804">Transcription</keyword>
<evidence type="ECO:0000256" key="3">
    <source>
        <dbReference type="ARBA" id="ARBA00022840"/>
    </source>
</evidence>
<keyword evidence="6" id="KW-0238">DNA-binding</keyword>
<dbReference type="Gene3D" id="1.10.8.60">
    <property type="match status" value="1"/>
</dbReference>
<evidence type="ECO:0000256" key="1">
    <source>
        <dbReference type="ARBA" id="ARBA00022553"/>
    </source>
</evidence>
<dbReference type="PROSITE" id="PS00676">
    <property type="entry name" value="SIGMA54_INTERACT_2"/>
    <property type="match status" value="1"/>
</dbReference>
<keyword evidence="2" id="KW-0547">Nucleotide-binding</keyword>
<dbReference type="CDD" id="cd17549">
    <property type="entry name" value="REC_DctD-like"/>
    <property type="match status" value="1"/>
</dbReference>
<dbReference type="Gene3D" id="3.40.50.2300">
    <property type="match status" value="1"/>
</dbReference>
<dbReference type="OrthoDB" id="9761705at2"/>
<evidence type="ECO:0000256" key="9">
    <source>
        <dbReference type="SAM" id="MobiDB-lite"/>
    </source>
</evidence>